<evidence type="ECO:0008006" key="8">
    <source>
        <dbReference type="Google" id="ProtNLM"/>
    </source>
</evidence>
<keyword evidence="3 6" id="KW-1133">Transmembrane helix</keyword>
<protein>
    <recommendedName>
        <fullName evidence="8">Magnesium transporter NIPA2</fullName>
    </recommendedName>
</protein>
<keyword evidence="4 6" id="KW-0472">Membrane</keyword>
<feature type="compositionally biased region" description="Polar residues" evidence="5">
    <location>
        <begin position="325"/>
        <end position="335"/>
    </location>
</feature>
<evidence type="ECO:0000256" key="4">
    <source>
        <dbReference type="ARBA" id="ARBA00023136"/>
    </source>
</evidence>
<comment type="subcellular location">
    <subcellularLocation>
        <location evidence="1">Membrane</location>
        <topology evidence="1">Multi-pass membrane protein</topology>
    </subcellularLocation>
</comment>
<accession>A0A7S2W7U9</accession>
<feature type="transmembrane region" description="Helical" evidence="6">
    <location>
        <begin position="28"/>
        <end position="50"/>
    </location>
</feature>
<organism evidence="7">
    <name type="scientific">Mucochytrium quahogii</name>
    <dbReference type="NCBI Taxonomy" id="96639"/>
    <lineage>
        <taxon>Eukaryota</taxon>
        <taxon>Sar</taxon>
        <taxon>Stramenopiles</taxon>
        <taxon>Bigyra</taxon>
        <taxon>Labyrinthulomycetes</taxon>
        <taxon>Thraustochytrida</taxon>
        <taxon>Thraustochytriidae</taxon>
        <taxon>Mucochytrium</taxon>
    </lineage>
</organism>
<dbReference type="GO" id="GO:0016020">
    <property type="term" value="C:membrane"/>
    <property type="evidence" value="ECO:0007669"/>
    <property type="project" value="UniProtKB-SubCell"/>
</dbReference>
<evidence type="ECO:0000256" key="3">
    <source>
        <dbReference type="ARBA" id="ARBA00022989"/>
    </source>
</evidence>
<feature type="transmembrane region" description="Helical" evidence="6">
    <location>
        <begin position="123"/>
        <end position="143"/>
    </location>
</feature>
<dbReference type="Pfam" id="PF05653">
    <property type="entry name" value="Mg_trans_NIPA"/>
    <property type="match status" value="1"/>
</dbReference>
<feature type="transmembrane region" description="Helical" evidence="6">
    <location>
        <begin position="196"/>
        <end position="217"/>
    </location>
</feature>
<name>A0A7S2W7U9_9STRA</name>
<gene>
    <name evidence="7" type="ORF">QSP1433_LOCUS3376</name>
</gene>
<evidence type="ECO:0000313" key="7">
    <source>
        <dbReference type="EMBL" id="CAD9670996.1"/>
    </source>
</evidence>
<feature type="transmembrane region" description="Helical" evidence="6">
    <location>
        <begin position="300"/>
        <end position="317"/>
    </location>
</feature>
<feature type="transmembrane region" description="Helical" evidence="6">
    <location>
        <begin position="237"/>
        <end position="256"/>
    </location>
</feature>
<dbReference type="InterPro" id="IPR037185">
    <property type="entry name" value="EmrE-like"/>
</dbReference>
<dbReference type="GO" id="GO:0015095">
    <property type="term" value="F:magnesium ion transmembrane transporter activity"/>
    <property type="evidence" value="ECO:0007669"/>
    <property type="project" value="InterPro"/>
</dbReference>
<evidence type="ECO:0000256" key="1">
    <source>
        <dbReference type="ARBA" id="ARBA00004141"/>
    </source>
</evidence>
<evidence type="ECO:0000256" key="6">
    <source>
        <dbReference type="SAM" id="Phobius"/>
    </source>
</evidence>
<dbReference type="AlphaFoldDB" id="A0A7S2W7U9"/>
<dbReference type="PANTHER" id="PTHR12570:SF9">
    <property type="entry name" value="MAGNESIUM TRANSPORTER NIPA8-RELATED"/>
    <property type="match status" value="1"/>
</dbReference>
<feature type="transmembrane region" description="Helical" evidence="6">
    <location>
        <begin position="96"/>
        <end position="116"/>
    </location>
</feature>
<proteinExistence type="predicted"/>
<keyword evidence="2 6" id="KW-0812">Transmembrane</keyword>
<dbReference type="InterPro" id="IPR008521">
    <property type="entry name" value="Mg_trans_NIPA"/>
</dbReference>
<dbReference type="EMBL" id="HBHK01005730">
    <property type="protein sequence ID" value="CAD9670996.1"/>
    <property type="molecule type" value="Transcribed_RNA"/>
</dbReference>
<feature type="region of interest" description="Disordered" evidence="5">
    <location>
        <begin position="322"/>
        <end position="342"/>
    </location>
</feature>
<dbReference type="SUPFAM" id="SSF103481">
    <property type="entry name" value="Multidrug resistance efflux transporter EmrE"/>
    <property type="match status" value="1"/>
</dbReference>
<evidence type="ECO:0000256" key="5">
    <source>
        <dbReference type="SAM" id="MobiDB-lite"/>
    </source>
</evidence>
<feature type="transmembrane region" description="Helical" evidence="6">
    <location>
        <begin position="268"/>
        <end position="288"/>
    </location>
</feature>
<feature type="transmembrane region" description="Helical" evidence="6">
    <location>
        <begin position="71"/>
        <end position="90"/>
    </location>
</feature>
<evidence type="ECO:0000256" key="2">
    <source>
        <dbReference type="ARBA" id="ARBA00022692"/>
    </source>
</evidence>
<sequence length="373" mass="41021">MDTYLSKLTFPEMSGIPSLDYRTLNEGFLVAIGVILAVLASFITCLGLNLQKSSLCAPGNDDLSPWKQPKWAAGFVCVVVGSLIDFLAFGLAPQSLLAPLAALSLVWNLGMASYLLNEKYDRVDVMAGVLIFIGTGITVVFANHKEQEFTLDQLKALYAERRMVAYGIVVPALLAFHYGLIYYVQEKKLTGKKANMMEMVGYAGFAGTVGGQSILFAKSTVELIKDASHGDDVFWHIETYVIIALMTVCLLAQITFLNGGLKRFDSLFVVPVYQSYWIISGVVGGLVYFGEWERFSNKQMVMFIVGTFVTLSGLLVLTQKDHSSSETTPSNSNGYSEVKKAGDDEFGLDEDDIESVGIEVPEIRRTVNRNKKN</sequence>
<dbReference type="PANTHER" id="PTHR12570">
    <property type="match status" value="1"/>
</dbReference>
<feature type="transmembrane region" description="Helical" evidence="6">
    <location>
        <begin position="163"/>
        <end position="184"/>
    </location>
</feature>
<reference evidence="7" key="1">
    <citation type="submission" date="2021-01" db="EMBL/GenBank/DDBJ databases">
        <authorList>
            <person name="Corre E."/>
            <person name="Pelletier E."/>
            <person name="Niang G."/>
            <person name="Scheremetjew M."/>
            <person name="Finn R."/>
            <person name="Kale V."/>
            <person name="Holt S."/>
            <person name="Cochrane G."/>
            <person name="Meng A."/>
            <person name="Brown T."/>
            <person name="Cohen L."/>
        </authorList>
    </citation>
    <scope>NUCLEOTIDE SEQUENCE</scope>
    <source>
        <strain evidence="7">NY070348D</strain>
    </source>
</reference>